<proteinExistence type="predicted"/>
<dbReference type="OrthoDB" id="9798714at2"/>
<name>A0A098LHM5_9BACT</name>
<evidence type="ECO:0000313" key="1">
    <source>
        <dbReference type="EMBL" id="GAL86445.1"/>
    </source>
</evidence>
<comment type="caution">
    <text evidence="1">The sequence shown here is derived from an EMBL/GenBank/DDBJ whole genome shotgun (WGS) entry which is preliminary data.</text>
</comment>
<dbReference type="Proteomes" id="UP000030185">
    <property type="component" value="Unassembled WGS sequence"/>
</dbReference>
<dbReference type="RefSeq" id="WP_156140710.1">
    <property type="nucleotide sequence ID" value="NZ_BBLT01000008.1"/>
</dbReference>
<keyword evidence="2" id="KW-1185">Reference proteome</keyword>
<gene>
    <name evidence="1" type="ORF">MYP_3674</name>
</gene>
<dbReference type="EMBL" id="BBLT01000008">
    <property type="protein sequence ID" value="GAL86445.1"/>
    <property type="molecule type" value="Genomic_DNA"/>
</dbReference>
<accession>A0A098LHM5</accession>
<protein>
    <submittedName>
        <fullName evidence="1">Uncharacterized protein</fullName>
    </submittedName>
</protein>
<sequence length="145" mass="16773">MSDSLELNAEFLPKFFEHIKYAGYRGDLYNLASTLIDNSKISPSYFKSYEKVIIEYFKSDLASNIDDNTNEYLFEENLISASELMKNFPENSSYVSLLKELSKQKSSYVALEAVRILLSIAIKVDPSVIDKLASDKYYRIRLYIF</sequence>
<reference evidence="1 2" key="1">
    <citation type="submission" date="2014-09" db="EMBL/GenBank/DDBJ databases">
        <title>Sporocytophaga myxococcoides PG-01 genome sequencing.</title>
        <authorList>
            <person name="Liu L."/>
            <person name="Gao P.J."/>
            <person name="Chen G.J."/>
            <person name="Wang L.S."/>
        </authorList>
    </citation>
    <scope>NUCLEOTIDE SEQUENCE [LARGE SCALE GENOMIC DNA]</scope>
    <source>
        <strain evidence="1 2">PG-01</strain>
    </source>
</reference>
<organism evidence="1 2">
    <name type="scientific">Sporocytophaga myxococcoides</name>
    <dbReference type="NCBI Taxonomy" id="153721"/>
    <lineage>
        <taxon>Bacteria</taxon>
        <taxon>Pseudomonadati</taxon>
        <taxon>Bacteroidota</taxon>
        <taxon>Cytophagia</taxon>
        <taxon>Cytophagales</taxon>
        <taxon>Cytophagaceae</taxon>
        <taxon>Sporocytophaga</taxon>
    </lineage>
</organism>
<dbReference type="AlphaFoldDB" id="A0A098LHM5"/>
<evidence type="ECO:0000313" key="2">
    <source>
        <dbReference type="Proteomes" id="UP000030185"/>
    </source>
</evidence>